<reference evidence="2" key="1">
    <citation type="submission" date="2022-10" db="EMBL/GenBank/DDBJ databases">
        <authorList>
            <person name="Chen Y."/>
            <person name="Dougan E. K."/>
            <person name="Chan C."/>
            <person name="Rhodes N."/>
            <person name="Thang M."/>
        </authorList>
    </citation>
    <scope>NUCLEOTIDE SEQUENCE</scope>
</reference>
<evidence type="ECO:0000313" key="2">
    <source>
        <dbReference type="EMBL" id="CAI4010994.1"/>
    </source>
</evidence>
<organism evidence="2">
    <name type="scientific">Cladocopium goreaui</name>
    <dbReference type="NCBI Taxonomy" id="2562237"/>
    <lineage>
        <taxon>Eukaryota</taxon>
        <taxon>Sar</taxon>
        <taxon>Alveolata</taxon>
        <taxon>Dinophyceae</taxon>
        <taxon>Suessiales</taxon>
        <taxon>Symbiodiniaceae</taxon>
        <taxon>Cladocopium</taxon>
    </lineage>
</organism>
<dbReference type="Proteomes" id="UP001152797">
    <property type="component" value="Unassembled WGS sequence"/>
</dbReference>
<feature type="compositionally biased region" description="Low complexity" evidence="1">
    <location>
        <begin position="196"/>
        <end position="206"/>
    </location>
</feature>
<accession>A0A9P1GI19</accession>
<name>A0A9P1GI19_9DINO</name>
<evidence type="ECO:0000256" key="1">
    <source>
        <dbReference type="SAM" id="MobiDB-lite"/>
    </source>
</evidence>
<gene>
    <name evidence="2" type="ORF">C1SCF055_LOCUS36207</name>
</gene>
<comment type="caution">
    <text evidence="2">The sequence shown here is derived from an EMBL/GenBank/DDBJ whole genome shotgun (WGS) entry which is preliminary data.</text>
</comment>
<proteinExistence type="predicted"/>
<evidence type="ECO:0000313" key="4">
    <source>
        <dbReference type="Proteomes" id="UP001152797"/>
    </source>
</evidence>
<protein>
    <submittedName>
        <fullName evidence="3">Copia protein</fullName>
    </submittedName>
</protein>
<reference evidence="3 4" key="2">
    <citation type="submission" date="2024-05" db="EMBL/GenBank/DDBJ databases">
        <authorList>
            <person name="Chen Y."/>
            <person name="Shah S."/>
            <person name="Dougan E. K."/>
            <person name="Thang M."/>
            <person name="Chan C."/>
        </authorList>
    </citation>
    <scope>NUCLEOTIDE SEQUENCE [LARGE SCALE GENOMIC DNA]</scope>
</reference>
<feature type="compositionally biased region" description="Basic and acidic residues" evidence="1">
    <location>
        <begin position="664"/>
        <end position="681"/>
    </location>
</feature>
<feature type="region of interest" description="Disordered" evidence="1">
    <location>
        <begin position="664"/>
        <end position="719"/>
    </location>
</feature>
<feature type="region of interest" description="Disordered" evidence="1">
    <location>
        <begin position="1108"/>
        <end position="1177"/>
    </location>
</feature>
<sequence>MALDQKDAFRDLQFNGQPSGYRDFRRKTLLAVAGLEDKHAHLAGPRLLARLSGEAWRATEHLPINQIRSPDGWLAVIKALDDHYRYLPETELHEAIEEFLFQLKRRNGEGATSFSSRFRTQLDRVQTLIAQERELARKKRRKKDSGKDAASSSLEETDMSDGAGSYGTARGPAPSADAEPQVQPRTPPETGDEQEPTAGGAAAAAEPQEEGRARSEKARSERSASKAPSSHRESHGQKKRHGSTLSHGTFHEDHAKSLRKMQHMLGTLEPGKLKPTPIFPQSVLGHLYMRKFGMSREQRAQIIRATNGSSRFTDVERIMRASDLEETRGEDRRQMKTGKRDAYVVTQKHGKQQIYMAEDEDSSELVDYEDESSETAEDEIMVAEGSDDSDAEEAQEILEIHKKTKEKFRKAFRSYKESRKKVKEIRKGRQPYYPVVALNQPPSEAPASSTQVPLQKQQFKYDRKTAGNAKGAPKKRPDQKGSRKEEANLTETSFITSFNYMVETNNTAFSEEILLTSIPMGFAILDAGCTTSVIGQECAERLIEFLKNHQLPLPEEKVLPPVELKGFSGEATTTTRGLIWYVKLGNTWGTISTYVIPGKTAFLLSRRVLEGMDAQIHVGRKTLSSEKHGISEMSLRQASNGHLLMPLWELPDDWNVGEVHLEEVAHDESSHESQPEEHEPNHLPTAASPHESAVQRAEDSRAASPMGGSPKAKNTPGKKGVQQVNLALFAYRESQPDSAAYKLKQPVSMIEVFTDVAPLASQMEVQSQQNVIRIVSKALVQESLQSDQPSGHWSEELFAAEPSEQVDAPDSEGGQIVEITEDKAKAIIAKLHVNTGHASPEQMLRLANRCQSSETIKRVIRNFKCSVCEELKVPTVRRKATMPHTDKPNQVVGIDYVQVELTKDDGEGNEIEHKFNVLTCVCLATDFAQQIIVPPGPNALSKAFHQAWTRAYGEEASKAFIEEHAKDVWRRAIMGRNRPVPEDEDTFRELARSLAEGKLHPDVIEAEQSAIKPAGSFKDLMDEVPDDADFELTSDLEDEPDDKLGKGVKRSIEGEGELRRVSQRFYRSPEYWRNRSMGMPPLGAKQEGVLPELVSLENMGDMPVSKRVRIDEEQPEELEYEPSIAPTEELQNPSDAVMDETDPPMEPDLTQAASSEAMPNAAPADAVPSTMDNDGDVVMPHEVPVPDDEEGLLTETNTAEVLEVSMDVHPEEWMSLTDDDLYRLEKAAYGLAEVSMASGLLLRAVKHGQEQQLMNVVQNAPSVKHLWVKGASVLSDIRGLLQGDVPCPSGMSDASKRRLDVDDDIQSWEKMSGYSEVPDDATYLAALPASAGIPPPYPDGTSPLLQVMKEAGDDSSIPFPDKVKSIHAWGNCVCKTDKFAKEKISYFELIHRAKTDTDVCQYLNFIKGRLGYSPGVTPNDEKITPGKDLARFLQKYKWNPTGGPKESFSRDFK</sequence>
<feature type="compositionally biased region" description="Basic and acidic residues" evidence="1">
    <location>
        <begin position="209"/>
        <end position="236"/>
    </location>
</feature>
<keyword evidence="4" id="KW-1185">Reference proteome</keyword>
<dbReference type="EMBL" id="CAMXCT010004990">
    <property type="protein sequence ID" value="CAI4010994.1"/>
    <property type="molecule type" value="Genomic_DNA"/>
</dbReference>
<feature type="compositionally biased region" description="Polar residues" evidence="1">
    <location>
        <begin position="440"/>
        <end position="458"/>
    </location>
</feature>
<evidence type="ECO:0000313" key="3">
    <source>
        <dbReference type="EMBL" id="CAL4798306.1"/>
    </source>
</evidence>
<feature type="compositionally biased region" description="Basic and acidic residues" evidence="1">
    <location>
        <begin position="475"/>
        <end position="487"/>
    </location>
</feature>
<dbReference type="EMBL" id="CAMXCT020004990">
    <property type="protein sequence ID" value="CAL1164369.1"/>
    <property type="molecule type" value="Genomic_DNA"/>
</dbReference>
<dbReference type="EMBL" id="CAMXCT030004990">
    <property type="protein sequence ID" value="CAL4798306.1"/>
    <property type="molecule type" value="Genomic_DNA"/>
</dbReference>
<feature type="region of interest" description="Disordered" evidence="1">
    <location>
        <begin position="435"/>
        <end position="488"/>
    </location>
</feature>
<feature type="region of interest" description="Disordered" evidence="1">
    <location>
        <begin position="133"/>
        <end position="249"/>
    </location>
</feature>